<dbReference type="HOGENOM" id="CLU_051822_0_0_0"/>
<dbReference type="STRING" id="234267.Acid_6598"/>
<accession>Q01S50</accession>
<evidence type="ECO:0000256" key="7">
    <source>
        <dbReference type="ARBA" id="ARBA00022801"/>
    </source>
</evidence>
<evidence type="ECO:0000313" key="10">
    <source>
        <dbReference type="EMBL" id="ABJ87520.1"/>
    </source>
</evidence>
<evidence type="ECO:0000256" key="1">
    <source>
        <dbReference type="ARBA" id="ARBA00001092"/>
    </source>
</evidence>
<dbReference type="EC" id="3.4.15.6" evidence="4"/>
<dbReference type="PANTHER" id="PTHR36175">
    <property type="entry name" value="CYANOPHYCINASE"/>
    <property type="match status" value="1"/>
</dbReference>
<dbReference type="AlphaFoldDB" id="Q01S50"/>
<comment type="function">
    <text evidence="2">Exopeptidase that catalyzes the hydrolytic cleavage of multi-L-arginyl-poly-L-aspartic acid (cyanophycin; a water-insoluble reserve polymer) into aspartate-arginine dipeptides.</text>
</comment>
<name>Q01S50_SOLUE</name>
<dbReference type="CDD" id="cd03145">
    <property type="entry name" value="GAT1_cyanophycinase"/>
    <property type="match status" value="1"/>
</dbReference>
<protein>
    <recommendedName>
        <fullName evidence="5">Cyanophycinase</fullName>
        <ecNumber evidence="4">3.4.15.6</ecNumber>
    </recommendedName>
</protein>
<comment type="catalytic activity">
    <reaction evidence="1">
        <text>[L-4-(L-arginin-2-N-yl)aspartate](n) + H2O = [L-4-(L-arginin-2-N-yl)aspartate](n-1) + L-4-(L-arginin-2-N-yl)aspartate</text>
        <dbReference type="Rhea" id="RHEA:12845"/>
        <dbReference type="Rhea" id="RHEA-COMP:13728"/>
        <dbReference type="Rhea" id="RHEA-COMP:13734"/>
        <dbReference type="ChEBI" id="CHEBI:15377"/>
        <dbReference type="ChEBI" id="CHEBI:137986"/>
        <dbReference type="ChEBI" id="CHEBI:137991"/>
        <dbReference type="EC" id="3.4.15.6"/>
    </reaction>
</comment>
<keyword evidence="7" id="KW-0378">Hydrolase</keyword>
<dbReference type="GO" id="GO:0008236">
    <property type="term" value="F:serine-type peptidase activity"/>
    <property type="evidence" value="ECO:0007669"/>
    <property type="project" value="UniProtKB-KW"/>
</dbReference>
<feature type="active site" description="Charge relay system" evidence="9">
    <location>
        <position position="237"/>
    </location>
</feature>
<dbReference type="GO" id="GO:0006508">
    <property type="term" value="P:proteolysis"/>
    <property type="evidence" value="ECO:0007669"/>
    <property type="project" value="UniProtKB-KW"/>
</dbReference>
<dbReference type="InterPro" id="IPR011811">
    <property type="entry name" value="Peptidase_S51_cyanophycinase"/>
</dbReference>
<evidence type="ECO:0000256" key="3">
    <source>
        <dbReference type="ARBA" id="ARBA00006534"/>
    </source>
</evidence>
<sequence length="323" mass="34590" precursor="true">MHRQLICLLTVAACAQAPPKTYEYYLTGNAADVKPATRPGFVLMGGGKDVDAAFRWMLAKAGGGDVVVLRASGSDGYNKYIHEMGADSVESIVVKTAEAARDAFVLEKIRHAEALWIAGGDQWNYVRVWGASPMREEIHALIDRGVPVGGTSAGLAVLGQFVFTAEKDSVTSAQALANPYDERVKIGEDFVKIPALRGVITDTHFVKRDRLGRLLTFLARIVEDGKAAEARAIAVDERTAALVEPDGSVTIEGEGPAYFLRLAGKAEVCKPGRPLTIAKISVYRVKAGDSFDLKKWTGRGGAAYELSVREGVIASTQSGGGMY</sequence>
<evidence type="ECO:0000256" key="2">
    <source>
        <dbReference type="ARBA" id="ARBA00002039"/>
    </source>
</evidence>
<dbReference type="InterPro" id="IPR029062">
    <property type="entry name" value="Class_I_gatase-like"/>
</dbReference>
<dbReference type="Gene3D" id="3.40.50.880">
    <property type="match status" value="1"/>
</dbReference>
<evidence type="ECO:0000256" key="6">
    <source>
        <dbReference type="ARBA" id="ARBA00022670"/>
    </source>
</evidence>
<evidence type="ECO:0000256" key="9">
    <source>
        <dbReference type="PIRSR" id="PIRSR032067-1"/>
    </source>
</evidence>
<dbReference type="MEROPS" id="S51.003"/>
<dbReference type="eggNOG" id="COG4242">
    <property type="taxonomic scope" value="Bacteria"/>
</dbReference>
<keyword evidence="8" id="KW-0720">Serine protease</keyword>
<dbReference type="KEGG" id="sus:Acid_6598"/>
<dbReference type="InParanoid" id="Q01S50"/>
<evidence type="ECO:0000256" key="4">
    <source>
        <dbReference type="ARBA" id="ARBA00013115"/>
    </source>
</evidence>
<feature type="active site" description="Charge relay system" evidence="9">
    <location>
        <position position="152"/>
    </location>
</feature>
<comment type="similarity">
    <text evidence="3">Belongs to the peptidase S51 family.</text>
</comment>
<evidence type="ECO:0000256" key="5">
    <source>
        <dbReference type="ARBA" id="ARBA00015719"/>
    </source>
</evidence>
<dbReference type="InterPro" id="IPR005320">
    <property type="entry name" value="Peptidase_S51"/>
</dbReference>
<dbReference type="PIRSF" id="PIRSF032067">
    <property type="entry name" value="Cyanophycinase"/>
    <property type="match status" value="1"/>
</dbReference>
<dbReference type="SUPFAM" id="SSF52317">
    <property type="entry name" value="Class I glutamine amidotransferase-like"/>
    <property type="match status" value="1"/>
</dbReference>
<feature type="active site" description="Charge relay system" evidence="9">
    <location>
        <position position="204"/>
    </location>
</feature>
<reference evidence="10" key="1">
    <citation type="submission" date="2006-10" db="EMBL/GenBank/DDBJ databases">
        <title>Complete sequence of Solibacter usitatus Ellin6076.</title>
        <authorList>
            <consortium name="US DOE Joint Genome Institute"/>
            <person name="Copeland A."/>
            <person name="Lucas S."/>
            <person name="Lapidus A."/>
            <person name="Barry K."/>
            <person name="Detter J.C."/>
            <person name="Glavina del Rio T."/>
            <person name="Hammon N."/>
            <person name="Israni S."/>
            <person name="Dalin E."/>
            <person name="Tice H."/>
            <person name="Pitluck S."/>
            <person name="Thompson L.S."/>
            <person name="Brettin T."/>
            <person name="Bruce D."/>
            <person name="Han C."/>
            <person name="Tapia R."/>
            <person name="Gilna P."/>
            <person name="Schmutz J."/>
            <person name="Larimer F."/>
            <person name="Land M."/>
            <person name="Hauser L."/>
            <person name="Kyrpides N."/>
            <person name="Mikhailova N."/>
            <person name="Janssen P.H."/>
            <person name="Kuske C.R."/>
            <person name="Richardson P."/>
        </authorList>
    </citation>
    <scope>NUCLEOTIDE SEQUENCE</scope>
    <source>
        <strain evidence="10">Ellin6076</strain>
    </source>
</reference>
<proteinExistence type="inferred from homology"/>
<evidence type="ECO:0000256" key="8">
    <source>
        <dbReference type="ARBA" id="ARBA00022825"/>
    </source>
</evidence>
<dbReference type="EMBL" id="CP000473">
    <property type="protein sequence ID" value="ABJ87520.1"/>
    <property type="molecule type" value="Genomic_DNA"/>
</dbReference>
<keyword evidence="6" id="KW-0645">Protease</keyword>
<organism evidence="10">
    <name type="scientific">Solibacter usitatus (strain Ellin6076)</name>
    <dbReference type="NCBI Taxonomy" id="234267"/>
    <lineage>
        <taxon>Bacteria</taxon>
        <taxon>Pseudomonadati</taxon>
        <taxon>Acidobacteriota</taxon>
        <taxon>Terriglobia</taxon>
        <taxon>Bryobacterales</taxon>
        <taxon>Solibacteraceae</taxon>
        <taxon>Candidatus Solibacter</taxon>
    </lineage>
</organism>
<dbReference type="OrthoDB" id="9799980at2"/>
<gene>
    <name evidence="10" type="ordered locus">Acid_6598</name>
</gene>
<dbReference type="Pfam" id="PF03575">
    <property type="entry name" value="Peptidase_S51"/>
    <property type="match status" value="1"/>
</dbReference>
<dbReference type="PANTHER" id="PTHR36175:SF1">
    <property type="entry name" value="CYANOPHYCINASE"/>
    <property type="match status" value="1"/>
</dbReference>
<dbReference type="GO" id="GO:0008241">
    <property type="term" value="F:peptidyl-dipeptidase activity"/>
    <property type="evidence" value="ECO:0007669"/>
    <property type="project" value="UniProtKB-EC"/>
</dbReference>